<dbReference type="InterPro" id="IPR036390">
    <property type="entry name" value="WH_DNA-bd_sf"/>
</dbReference>
<dbReference type="AlphaFoldDB" id="A0A147FBW1"/>
<organism evidence="2 3">
    <name type="scientific">Microbacterium testaceum</name>
    <name type="common">Aureobacterium testaceum</name>
    <name type="synonym">Brevibacterium testaceum</name>
    <dbReference type="NCBI Taxonomy" id="2033"/>
    <lineage>
        <taxon>Bacteria</taxon>
        <taxon>Bacillati</taxon>
        <taxon>Actinomycetota</taxon>
        <taxon>Actinomycetes</taxon>
        <taxon>Micrococcales</taxon>
        <taxon>Microbacteriaceae</taxon>
        <taxon>Microbacterium</taxon>
    </lineage>
</organism>
<sequence>MNTESPRERILDAGALRALAHPLRVRLFDLLSQYGAQTASGLAALTGESTGATSYHLRALARHDLIREVEGRGTARERWWERPAGAVTLSDPELAKTPAGRAVQEVVASETLTLRQEQLMHFVRHGWDETAEWRDATLISTASARLTAEQMAELSARLQTVIDETVARYRDQTGDAVRVVSVRADVFPLPIQGAAS</sequence>
<dbReference type="SMART" id="SM00418">
    <property type="entry name" value="HTH_ARSR"/>
    <property type="match status" value="1"/>
</dbReference>
<evidence type="ECO:0000313" key="3">
    <source>
        <dbReference type="Proteomes" id="UP000072189"/>
    </source>
</evidence>
<dbReference type="InterPro" id="IPR011991">
    <property type="entry name" value="ArsR-like_HTH"/>
</dbReference>
<dbReference type="PATRIC" id="fig|2033.5.peg.1876"/>
<feature type="domain" description="HTH arsR-type" evidence="1">
    <location>
        <begin position="14"/>
        <end position="108"/>
    </location>
</feature>
<proteinExistence type="predicted"/>
<evidence type="ECO:0000259" key="1">
    <source>
        <dbReference type="SMART" id="SM00418"/>
    </source>
</evidence>
<comment type="caution">
    <text evidence="2">The sequence shown here is derived from an EMBL/GenBank/DDBJ whole genome shotgun (WGS) entry which is preliminary data.</text>
</comment>
<gene>
    <name evidence="2" type="ORF">RSA3_01805</name>
</gene>
<dbReference type="SUPFAM" id="SSF46785">
    <property type="entry name" value="Winged helix' DNA-binding domain"/>
    <property type="match status" value="1"/>
</dbReference>
<dbReference type="CDD" id="cd00090">
    <property type="entry name" value="HTH_ARSR"/>
    <property type="match status" value="1"/>
</dbReference>
<reference evidence="2 3" key="1">
    <citation type="journal article" date="2016" name="Front. Microbiol.">
        <title>Genomic Resource of Rice Seed Associated Bacteria.</title>
        <authorList>
            <person name="Midha S."/>
            <person name="Bansal K."/>
            <person name="Sharma S."/>
            <person name="Kumar N."/>
            <person name="Patil P.P."/>
            <person name="Chaudhry V."/>
            <person name="Patil P.B."/>
        </authorList>
    </citation>
    <scope>NUCLEOTIDE SEQUENCE [LARGE SCALE GENOMIC DNA]</scope>
    <source>
        <strain evidence="2 3">RSA3</strain>
    </source>
</reference>
<dbReference type="InterPro" id="IPR001845">
    <property type="entry name" value="HTH_ArsR_DNA-bd_dom"/>
</dbReference>
<dbReference type="OrthoDB" id="7945987at2"/>
<dbReference type="Proteomes" id="UP000072189">
    <property type="component" value="Unassembled WGS sequence"/>
</dbReference>
<evidence type="ECO:0000313" key="2">
    <source>
        <dbReference type="EMBL" id="KTS13963.1"/>
    </source>
</evidence>
<accession>A0A147FBW1</accession>
<dbReference type="EMBL" id="LDRV01000010">
    <property type="protein sequence ID" value="KTS13963.1"/>
    <property type="molecule type" value="Genomic_DNA"/>
</dbReference>
<name>A0A147FBW1_MICTE</name>
<dbReference type="Gene3D" id="1.10.10.10">
    <property type="entry name" value="Winged helix-like DNA-binding domain superfamily/Winged helix DNA-binding domain"/>
    <property type="match status" value="1"/>
</dbReference>
<dbReference type="Pfam" id="PF12840">
    <property type="entry name" value="HTH_20"/>
    <property type="match status" value="1"/>
</dbReference>
<dbReference type="GO" id="GO:0003700">
    <property type="term" value="F:DNA-binding transcription factor activity"/>
    <property type="evidence" value="ECO:0007669"/>
    <property type="project" value="InterPro"/>
</dbReference>
<dbReference type="InterPro" id="IPR036388">
    <property type="entry name" value="WH-like_DNA-bd_sf"/>
</dbReference>
<dbReference type="RefSeq" id="WP_058596258.1">
    <property type="nucleotide sequence ID" value="NZ_LDRU01000037.1"/>
</dbReference>
<protein>
    <submittedName>
        <fullName evidence="2">Transcriptional regulator</fullName>
    </submittedName>
</protein>